<dbReference type="GO" id="GO:0030261">
    <property type="term" value="P:chromosome condensation"/>
    <property type="evidence" value="ECO:0007669"/>
    <property type="project" value="UniProtKB-KW"/>
</dbReference>
<dbReference type="GO" id="GO:0007059">
    <property type="term" value="P:chromosome segregation"/>
    <property type="evidence" value="ECO:0007669"/>
    <property type="project" value="UniProtKB-KW"/>
</dbReference>
<evidence type="ECO:0000256" key="1">
    <source>
        <dbReference type="ARBA" id="ARBA00022490"/>
    </source>
</evidence>
<feature type="domain" description="Chromosome partition protein MukF middle" evidence="9">
    <location>
        <begin position="143"/>
        <end position="293"/>
    </location>
</feature>
<dbReference type="Gene3D" id="1.20.58.590">
    <property type="entry name" value="Chromosome partition protein MukF, middle domain"/>
    <property type="match status" value="1"/>
</dbReference>
<feature type="region of interest" description="Disordered" evidence="7">
    <location>
        <begin position="449"/>
        <end position="478"/>
    </location>
</feature>
<evidence type="ECO:0000259" key="8">
    <source>
        <dbReference type="Pfam" id="PF03882"/>
    </source>
</evidence>
<dbReference type="Pfam" id="PF17192">
    <property type="entry name" value="MukF_M"/>
    <property type="match status" value="1"/>
</dbReference>
<feature type="compositionally biased region" description="Basic and acidic residues" evidence="7">
    <location>
        <begin position="469"/>
        <end position="478"/>
    </location>
</feature>
<dbReference type="InterPro" id="IPR033439">
    <property type="entry name" value="MukF_WHTH"/>
</dbReference>
<dbReference type="SUPFAM" id="SSF140570">
    <property type="entry name" value="MukF C-terminal domain-like"/>
    <property type="match status" value="1"/>
</dbReference>
<feature type="domain" description="Chromosome partition protein MukF winged-helix" evidence="8">
    <location>
        <begin position="23"/>
        <end position="131"/>
    </location>
</feature>
<dbReference type="InterPro" id="IPR033440">
    <property type="entry name" value="MukF_M"/>
</dbReference>
<organism evidence="10 11">
    <name type="scientific">Cupriavidus yeoncheonensis</name>
    <dbReference type="NCBI Taxonomy" id="1462994"/>
    <lineage>
        <taxon>Bacteria</taxon>
        <taxon>Pseudomonadati</taxon>
        <taxon>Pseudomonadota</taxon>
        <taxon>Betaproteobacteria</taxon>
        <taxon>Burkholderiales</taxon>
        <taxon>Burkholderiaceae</taxon>
        <taxon>Cupriavidus</taxon>
    </lineage>
</organism>
<evidence type="ECO:0000256" key="3">
    <source>
        <dbReference type="ARBA" id="ARBA00022829"/>
    </source>
</evidence>
<feature type="region of interest" description="Disordered" evidence="7">
    <location>
        <begin position="1"/>
        <end position="23"/>
    </location>
</feature>
<reference evidence="10" key="1">
    <citation type="submission" date="2021-03" db="EMBL/GenBank/DDBJ databases">
        <authorList>
            <person name="Peeters C."/>
        </authorList>
    </citation>
    <scope>NUCLEOTIDE SEQUENCE</scope>
    <source>
        <strain evidence="10">LMG 31506</strain>
    </source>
</reference>
<keyword evidence="11" id="KW-1185">Reference proteome</keyword>
<evidence type="ECO:0000256" key="5">
    <source>
        <dbReference type="ARBA" id="ARBA00023067"/>
    </source>
</evidence>
<evidence type="ECO:0000256" key="4">
    <source>
        <dbReference type="ARBA" id="ARBA00022837"/>
    </source>
</evidence>
<keyword evidence="2" id="KW-0132">Cell division</keyword>
<comment type="caution">
    <text evidence="10">The sequence shown here is derived from an EMBL/GenBank/DDBJ whole genome shotgun (WGS) entry which is preliminary data.</text>
</comment>
<dbReference type="SUPFAM" id="SSF46785">
    <property type="entry name" value="Winged helix' DNA-binding domain"/>
    <property type="match status" value="1"/>
</dbReference>
<keyword evidence="4" id="KW-0106">Calcium</keyword>
<dbReference type="Pfam" id="PF03882">
    <property type="entry name" value="WHD_KicB"/>
    <property type="match status" value="1"/>
</dbReference>
<keyword evidence="3" id="KW-0159">Chromosome partition</keyword>
<accession>A0A916N7C3</accession>
<dbReference type="InterPro" id="IPR036141">
    <property type="entry name" value="MukF_M_sp"/>
</dbReference>
<keyword evidence="6" id="KW-0131">Cell cycle</keyword>
<keyword evidence="5" id="KW-0226">DNA condensation</keyword>
<evidence type="ECO:0000259" key="9">
    <source>
        <dbReference type="Pfam" id="PF17192"/>
    </source>
</evidence>
<evidence type="ECO:0000256" key="2">
    <source>
        <dbReference type="ARBA" id="ARBA00022618"/>
    </source>
</evidence>
<protein>
    <submittedName>
        <fullName evidence="10">Chromosome partition protein MukF</fullName>
    </submittedName>
</protein>
<evidence type="ECO:0000256" key="7">
    <source>
        <dbReference type="SAM" id="MobiDB-lite"/>
    </source>
</evidence>
<dbReference type="Proteomes" id="UP000672934">
    <property type="component" value="Unassembled WGS sequence"/>
</dbReference>
<sequence length="478" mass="53832">MKKSDFDPPPNDPDGTGSTDGAARSVPQAIADAYNTKTNLSLSREDIAFVGGIFAYLRYAEDSNLDEGLLRTIYGPVSELTNEVPDTVQQRCTSAISRLKAQKILVRSDFGGVFEDGHLTLSSLGNAIGNYIDQESSLTTQSLVFYLTRIRSELAKVIESINTGGDATVWESEVVAPMRYLVSDMVDAIDRRSRGLDAINQHLRKHITELFRQQWAAAIDICLELLGKVDTTIDELTAVLSEHVESLTRQLSEIAEYSDHHPAIQTLTDGLRTQLTRIHNWSLRRHDEWAGYYHLVQEHIRMFIRIDPDNRMRERIRHHIQHFSERPYALITINPVPFLHMRDVERPDKIQQVVVPDILLANREIKEITELELDAIDLVAKKLIARLELDGMIDLVAAIITDGCHLNEAEWYTLISRVTPLLLARGIPPDALRFRDWLEMSPRLSAQALTVSAETSQTGRSTPSAEAPHTNEGHQDGH</sequence>
<dbReference type="EMBL" id="CAJPUY010000045">
    <property type="protein sequence ID" value="CAG2158303.1"/>
    <property type="molecule type" value="Genomic_DNA"/>
</dbReference>
<dbReference type="AlphaFoldDB" id="A0A916N7C3"/>
<evidence type="ECO:0000313" key="10">
    <source>
        <dbReference type="EMBL" id="CAG2158303.1"/>
    </source>
</evidence>
<keyword evidence="1" id="KW-0963">Cytoplasm</keyword>
<dbReference type="GO" id="GO:0051301">
    <property type="term" value="P:cell division"/>
    <property type="evidence" value="ECO:0007669"/>
    <property type="project" value="UniProtKB-KW"/>
</dbReference>
<dbReference type="RefSeq" id="WP_211951144.1">
    <property type="nucleotide sequence ID" value="NZ_CAJPUY010000045.1"/>
</dbReference>
<evidence type="ECO:0000313" key="11">
    <source>
        <dbReference type="Proteomes" id="UP000672934"/>
    </source>
</evidence>
<evidence type="ECO:0000256" key="6">
    <source>
        <dbReference type="ARBA" id="ARBA00023306"/>
    </source>
</evidence>
<name>A0A916N7C3_9BURK</name>
<feature type="compositionally biased region" description="Polar residues" evidence="7">
    <location>
        <begin position="449"/>
        <end position="464"/>
    </location>
</feature>
<proteinExistence type="predicted"/>
<gene>
    <name evidence="10" type="primary">mukF</name>
    <name evidence="10" type="ORF">LMG31506_06319</name>
</gene>
<dbReference type="InterPro" id="IPR036390">
    <property type="entry name" value="WH_DNA-bd_sf"/>
</dbReference>